<dbReference type="AlphaFoldDB" id="A0A8C5SXV6"/>
<name>A0A8C5SXV6_LATLA</name>
<dbReference type="PANTHER" id="PTHR24034">
    <property type="entry name" value="EGF-LIKE DOMAIN-CONTAINING PROTEIN"/>
    <property type="match status" value="1"/>
</dbReference>
<dbReference type="FunFam" id="3.90.290.10:FF:000004">
    <property type="entry name" value="latent-transforming growth factor beta-binding protein 1 isoform X1"/>
    <property type="match status" value="1"/>
</dbReference>
<reference evidence="7" key="2">
    <citation type="submission" date="2025-09" db="UniProtKB">
        <authorList>
            <consortium name="Ensembl"/>
        </authorList>
    </citation>
    <scope>IDENTIFICATION</scope>
</reference>
<dbReference type="Pfam" id="PF00683">
    <property type="entry name" value="TB"/>
    <property type="match status" value="1"/>
</dbReference>
<dbReference type="PROSITE" id="PS01187">
    <property type="entry name" value="EGF_CA"/>
    <property type="match status" value="1"/>
</dbReference>
<dbReference type="InterPro" id="IPR017878">
    <property type="entry name" value="TB_dom"/>
</dbReference>
<dbReference type="InterPro" id="IPR000742">
    <property type="entry name" value="EGF"/>
</dbReference>
<dbReference type="InterPro" id="IPR036773">
    <property type="entry name" value="TB_dom_sf"/>
</dbReference>
<dbReference type="CDD" id="cd00054">
    <property type="entry name" value="EGF_CA"/>
    <property type="match status" value="1"/>
</dbReference>
<keyword evidence="1" id="KW-0245">EGF-like domain</keyword>
<evidence type="ECO:0000313" key="8">
    <source>
        <dbReference type="Proteomes" id="UP000694406"/>
    </source>
</evidence>
<dbReference type="SUPFAM" id="SSF57581">
    <property type="entry name" value="TB module/8-cys domain"/>
    <property type="match status" value="1"/>
</dbReference>
<sequence length="262" mass="29578">MALIQLETGLSLFYNLFLPITDNPDEPDSELEICWQKVSTSYVCSEPLLGRQTTYSECCCHYGEAWSRDCALCPPRSSDDFYQLCNIVNEAGLQERPSYEYGSNQDSHQYELYIPDLEPYLNHLDEDEKEPFWHFSFYKIILFCIAFLKISISYSHLSEQYSSFEGLQVEECGILTGCENGHCVRVQEGYTCDCFDGFQLDLKLMACVDINECEAANASMILCKGNACENTEGSYRCTCSPASAALVETHCIPETAQNPEAA</sequence>
<evidence type="ECO:0000256" key="4">
    <source>
        <dbReference type="ARBA" id="ARBA00023157"/>
    </source>
</evidence>
<dbReference type="GeneTree" id="ENSGT00940000160884"/>
<dbReference type="GO" id="GO:0005509">
    <property type="term" value="F:calcium ion binding"/>
    <property type="evidence" value="ECO:0007669"/>
    <property type="project" value="InterPro"/>
</dbReference>
<dbReference type="Pfam" id="PF07645">
    <property type="entry name" value="EGF_CA"/>
    <property type="match status" value="1"/>
</dbReference>
<evidence type="ECO:0000259" key="6">
    <source>
        <dbReference type="PROSITE" id="PS51364"/>
    </source>
</evidence>
<dbReference type="InterPro" id="IPR001881">
    <property type="entry name" value="EGF-like_Ca-bd_dom"/>
</dbReference>
<dbReference type="InterPro" id="IPR049883">
    <property type="entry name" value="NOTCH1_EGF-like"/>
</dbReference>
<dbReference type="Ensembl" id="ENSLLTT00000025870.1">
    <property type="protein sequence ID" value="ENSLLTP00000024966.1"/>
    <property type="gene ID" value="ENSLLTG00000018288.1"/>
</dbReference>
<dbReference type="Gene3D" id="3.90.290.10">
    <property type="entry name" value="TGF-beta binding (TB) domain"/>
    <property type="match status" value="1"/>
</dbReference>
<evidence type="ECO:0000256" key="3">
    <source>
        <dbReference type="ARBA" id="ARBA00022737"/>
    </source>
</evidence>
<protein>
    <recommendedName>
        <fullName evidence="6">TB domain-containing protein</fullName>
    </recommendedName>
</protein>
<keyword evidence="8" id="KW-1185">Reference proteome</keyword>
<dbReference type="FunFam" id="2.10.25.10:FF:000046">
    <property type="entry name" value="Latent-transforming growth factor beta-binding protein 1 isoform x2"/>
    <property type="match status" value="1"/>
</dbReference>
<dbReference type="InterPro" id="IPR018097">
    <property type="entry name" value="EGF_Ca-bd_CS"/>
</dbReference>
<dbReference type="SMART" id="SM00179">
    <property type="entry name" value="EGF_CA"/>
    <property type="match status" value="2"/>
</dbReference>
<proteinExistence type="predicted"/>
<keyword evidence="4" id="KW-1015">Disulfide bond</keyword>
<evidence type="ECO:0000313" key="7">
    <source>
        <dbReference type="Ensembl" id="ENSLLTP00000024966.1"/>
    </source>
</evidence>
<organism evidence="7 8">
    <name type="scientific">Laticauda laticaudata</name>
    <name type="common">Blue-ringed sea krait</name>
    <name type="synonym">Blue-lipped sea krait</name>
    <dbReference type="NCBI Taxonomy" id="8630"/>
    <lineage>
        <taxon>Eukaryota</taxon>
        <taxon>Metazoa</taxon>
        <taxon>Chordata</taxon>
        <taxon>Craniata</taxon>
        <taxon>Vertebrata</taxon>
        <taxon>Euteleostomi</taxon>
        <taxon>Lepidosauria</taxon>
        <taxon>Squamata</taxon>
        <taxon>Bifurcata</taxon>
        <taxon>Unidentata</taxon>
        <taxon>Episquamata</taxon>
        <taxon>Toxicofera</taxon>
        <taxon>Serpentes</taxon>
        <taxon>Colubroidea</taxon>
        <taxon>Elapidae</taxon>
        <taxon>Laticaudinae</taxon>
        <taxon>Laticauda</taxon>
    </lineage>
</organism>
<dbReference type="PANTHER" id="PTHR24034:SF209">
    <property type="entry name" value="EGF-LIKE DOMAIN-CONTAINING PROTEIN"/>
    <property type="match status" value="1"/>
</dbReference>
<evidence type="ECO:0000256" key="5">
    <source>
        <dbReference type="ARBA" id="ARBA00023180"/>
    </source>
</evidence>
<feature type="domain" description="TB" evidence="6">
    <location>
        <begin position="32"/>
        <end position="85"/>
    </location>
</feature>
<keyword evidence="3" id="KW-0677">Repeat</keyword>
<accession>A0A8C5SXV6</accession>
<dbReference type="PROSITE" id="PS51364">
    <property type="entry name" value="TB"/>
    <property type="match status" value="1"/>
</dbReference>
<evidence type="ECO:0000256" key="1">
    <source>
        <dbReference type="ARBA" id="ARBA00022536"/>
    </source>
</evidence>
<dbReference type="Proteomes" id="UP000694406">
    <property type="component" value="Unplaced"/>
</dbReference>
<dbReference type="InterPro" id="IPR050751">
    <property type="entry name" value="ECM_structural_protein"/>
</dbReference>
<reference evidence="7" key="1">
    <citation type="submission" date="2025-08" db="UniProtKB">
        <authorList>
            <consortium name="Ensembl"/>
        </authorList>
    </citation>
    <scope>IDENTIFICATION</scope>
</reference>
<dbReference type="SMART" id="SM00181">
    <property type="entry name" value="EGF"/>
    <property type="match status" value="2"/>
</dbReference>
<keyword evidence="5" id="KW-0325">Glycoprotein</keyword>
<keyword evidence="2" id="KW-0732">Signal</keyword>
<evidence type="ECO:0000256" key="2">
    <source>
        <dbReference type="ARBA" id="ARBA00022729"/>
    </source>
</evidence>
<dbReference type="Gene3D" id="2.10.25.10">
    <property type="entry name" value="Laminin"/>
    <property type="match status" value="2"/>
</dbReference>
<dbReference type="SUPFAM" id="SSF57196">
    <property type="entry name" value="EGF/Laminin"/>
    <property type="match status" value="2"/>
</dbReference>